<feature type="chain" id="PRO_5045037563" description="Immunoglobulin domain-containing protein" evidence="3">
    <location>
        <begin position="19"/>
        <end position="203"/>
    </location>
</feature>
<dbReference type="SUPFAM" id="SSF48726">
    <property type="entry name" value="Immunoglobulin"/>
    <property type="match status" value="1"/>
</dbReference>
<protein>
    <recommendedName>
        <fullName evidence="4">Immunoglobulin domain-containing protein</fullName>
    </recommendedName>
</protein>
<keyword evidence="2" id="KW-0391">Immunity</keyword>
<gene>
    <name evidence="5" type="ORF">RIMI_LOCUS9066472</name>
</gene>
<evidence type="ECO:0000259" key="4">
    <source>
        <dbReference type="SMART" id="SM00409"/>
    </source>
</evidence>
<evidence type="ECO:0000256" key="3">
    <source>
        <dbReference type="SAM" id="SignalP"/>
    </source>
</evidence>
<dbReference type="InterPro" id="IPR050413">
    <property type="entry name" value="TCR_beta_variable"/>
</dbReference>
<keyword evidence="1 3" id="KW-0732">Signal</keyword>
<dbReference type="Pfam" id="PF07686">
    <property type="entry name" value="V-set"/>
    <property type="match status" value="1"/>
</dbReference>
<reference evidence="5" key="1">
    <citation type="submission" date="2023-07" db="EMBL/GenBank/DDBJ databases">
        <authorList>
            <person name="Stuckert A."/>
        </authorList>
    </citation>
    <scope>NUCLEOTIDE SEQUENCE</scope>
</reference>
<dbReference type="Gene3D" id="2.60.40.10">
    <property type="entry name" value="Immunoglobulins"/>
    <property type="match status" value="1"/>
</dbReference>
<feature type="domain" description="Immunoglobulin" evidence="4">
    <location>
        <begin position="27"/>
        <end position="136"/>
    </location>
</feature>
<dbReference type="EMBL" id="CAUEEQ010018504">
    <property type="protein sequence ID" value="CAJ0940916.1"/>
    <property type="molecule type" value="Genomic_DNA"/>
</dbReference>
<dbReference type="InterPro" id="IPR013783">
    <property type="entry name" value="Ig-like_fold"/>
</dbReference>
<dbReference type="SMART" id="SM00409">
    <property type="entry name" value="IG"/>
    <property type="match status" value="1"/>
</dbReference>
<sequence length="203" mass="22294">MISQIHLILILEILQGWGQKVEVTQSDRLLIVRAGQPVNISCHQTSKDHYVAVWYQQVPSGALQTMVYSPDPGITDMEAGYQSWKLQRPSNLQSWLSKAGAEAQDSAVYYCASSSHSGKRQRNGLHKTCTCTRDLQGALPLSAQQALYLQMSRYHGHNGPVHLNSSCGILSAVSEPILSFPICGSGVSKHRMCDTVSDSLCYS</sequence>
<dbReference type="InterPro" id="IPR003599">
    <property type="entry name" value="Ig_sub"/>
</dbReference>
<dbReference type="InterPro" id="IPR036179">
    <property type="entry name" value="Ig-like_dom_sf"/>
</dbReference>
<keyword evidence="6" id="KW-1185">Reference proteome</keyword>
<feature type="signal peptide" evidence="3">
    <location>
        <begin position="1"/>
        <end position="18"/>
    </location>
</feature>
<evidence type="ECO:0000313" key="5">
    <source>
        <dbReference type="EMBL" id="CAJ0940916.1"/>
    </source>
</evidence>
<dbReference type="InterPro" id="IPR013106">
    <property type="entry name" value="Ig_V-set"/>
</dbReference>
<name>A0ABN9LGN2_9NEOB</name>
<organism evidence="5 6">
    <name type="scientific">Ranitomeya imitator</name>
    <name type="common">mimic poison frog</name>
    <dbReference type="NCBI Taxonomy" id="111125"/>
    <lineage>
        <taxon>Eukaryota</taxon>
        <taxon>Metazoa</taxon>
        <taxon>Chordata</taxon>
        <taxon>Craniata</taxon>
        <taxon>Vertebrata</taxon>
        <taxon>Euteleostomi</taxon>
        <taxon>Amphibia</taxon>
        <taxon>Batrachia</taxon>
        <taxon>Anura</taxon>
        <taxon>Neobatrachia</taxon>
        <taxon>Hyloidea</taxon>
        <taxon>Dendrobatidae</taxon>
        <taxon>Dendrobatinae</taxon>
        <taxon>Ranitomeya</taxon>
    </lineage>
</organism>
<dbReference type="PANTHER" id="PTHR23268:SF124">
    <property type="entry name" value="IG-LIKE DOMAIN-CONTAINING PROTEIN"/>
    <property type="match status" value="1"/>
</dbReference>
<dbReference type="PANTHER" id="PTHR23268">
    <property type="entry name" value="T-CELL RECEPTOR BETA CHAIN"/>
    <property type="match status" value="1"/>
</dbReference>
<evidence type="ECO:0000313" key="6">
    <source>
        <dbReference type="Proteomes" id="UP001176940"/>
    </source>
</evidence>
<comment type="caution">
    <text evidence="5">The sequence shown here is derived from an EMBL/GenBank/DDBJ whole genome shotgun (WGS) entry which is preliminary data.</text>
</comment>
<dbReference type="Proteomes" id="UP001176940">
    <property type="component" value="Unassembled WGS sequence"/>
</dbReference>
<accession>A0ABN9LGN2</accession>
<evidence type="ECO:0000256" key="1">
    <source>
        <dbReference type="ARBA" id="ARBA00022729"/>
    </source>
</evidence>
<proteinExistence type="predicted"/>
<evidence type="ECO:0000256" key="2">
    <source>
        <dbReference type="ARBA" id="ARBA00022859"/>
    </source>
</evidence>